<evidence type="ECO:0000256" key="5">
    <source>
        <dbReference type="ARBA" id="ARBA00022927"/>
    </source>
</evidence>
<evidence type="ECO:0000256" key="4">
    <source>
        <dbReference type="ARBA" id="ARBA00022490"/>
    </source>
</evidence>
<gene>
    <name evidence="12" type="ORF">BGW38_003041</name>
</gene>
<keyword evidence="13" id="KW-1185">Reference proteome</keyword>
<dbReference type="Pfam" id="PF04981">
    <property type="entry name" value="NMD3"/>
    <property type="match status" value="1"/>
</dbReference>
<organism evidence="12 13">
    <name type="scientific">Lunasporangiospora selenospora</name>
    <dbReference type="NCBI Taxonomy" id="979761"/>
    <lineage>
        <taxon>Eukaryota</taxon>
        <taxon>Fungi</taxon>
        <taxon>Fungi incertae sedis</taxon>
        <taxon>Mucoromycota</taxon>
        <taxon>Mortierellomycotina</taxon>
        <taxon>Mortierellomycetes</taxon>
        <taxon>Mortierellales</taxon>
        <taxon>Mortierellaceae</taxon>
        <taxon>Lunasporangiospora</taxon>
    </lineage>
</organism>
<proteinExistence type="inferred from homology"/>
<evidence type="ECO:0000259" key="10">
    <source>
        <dbReference type="Pfam" id="PF21192"/>
    </source>
</evidence>
<evidence type="ECO:0000313" key="13">
    <source>
        <dbReference type="Proteomes" id="UP000780801"/>
    </source>
</evidence>
<dbReference type="InterPro" id="IPR007064">
    <property type="entry name" value="Nmd3_N"/>
</dbReference>
<keyword evidence="3 7" id="KW-0813">Transport</keyword>
<dbReference type="Pfam" id="PF21193">
    <property type="entry name" value="NMD_SH3"/>
    <property type="match status" value="1"/>
</dbReference>
<dbReference type="GO" id="GO:0005737">
    <property type="term" value="C:cytoplasm"/>
    <property type="evidence" value="ECO:0007669"/>
    <property type="project" value="UniProtKB-SubCell"/>
</dbReference>
<dbReference type="InterPro" id="IPR048898">
    <property type="entry name" value="OB_NMD3"/>
</dbReference>
<dbReference type="AlphaFoldDB" id="A0A9P6FSD5"/>
<keyword evidence="5 7" id="KW-0653">Protein transport</keyword>
<dbReference type="InterPro" id="IPR048899">
    <property type="entry name" value="NMD_SH3"/>
</dbReference>
<feature type="domain" description="Nmd3 N-terminal" evidence="9">
    <location>
        <begin position="1"/>
        <end position="215"/>
    </location>
</feature>
<dbReference type="Pfam" id="PF21192">
    <property type="entry name" value="OB_NMD3"/>
    <property type="match status" value="1"/>
</dbReference>
<comment type="subcellular location">
    <subcellularLocation>
        <location evidence="7">Cytoplasm</location>
    </subcellularLocation>
    <subcellularLocation>
        <location evidence="7">Nucleus</location>
    </subcellularLocation>
</comment>
<feature type="compositionally biased region" description="Polar residues" evidence="8">
    <location>
        <begin position="422"/>
        <end position="433"/>
    </location>
</feature>
<comment type="function">
    <text evidence="7">Acts as an adapter for the XPO1/CRM1-mediated export of the 60S ribosomal subunit.</text>
</comment>
<protein>
    <recommendedName>
        <fullName evidence="2 7">60S ribosomal export protein NMD3</fullName>
    </recommendedName>
</protein>
<name>A0A9P6FSD5_9FUNG</name>
<evidence type="ECO:0000256" key="3">
    <source>
        <dbReference type="ARBA" id="ARBA00022448"/>
    </source>
</evidence>
<dbReference type="GO" id="GO:0000055">
    <property type="term" value="P:ribosomal large subunit export from nucleus"/>
    <property type="evidence" value="ECO:0007669"/>
    <property type="project" value="TreeGrafter"/>
</dbReference>
<dbReference type="Proteomes" id="UP000780801">
    <property type="component" value="Unassembled WGS sequence"/>
</dbReference>
<dbReference type="OrthoDB" id="203821at2759"/>
<evidence type="ECO:0000256" key="1">
    <source>
        <dbReference type="ARBA" id="ARBA00009794"/>
    </source>
</evidence>
<feature type="compositionally biased region" description="Acidic residues" evidence="8">
    <location>
        <begin position="442"/>
        <end position="453"/>
    </location>
</feature>
<sequence>MCINCIRNQVDITEDIPKTSTIHFCRNCERYLQPPAYWVRCELESRELLAICLKRLKGLNKVKLLDAGFIWTEPHSRRIKLKLMIQKEVFSSTILQQIFEVEFVVTYHQCDDCHRVMAKNTWQSMVQVRQKVDHKRTFLYLEQLIIKHGVHKETINIKECKEGIDFYYGSKTHALRMVEFLSSIAPLKSKASEQLISKDIHSGTSNYKYSYSIEIAPLCKDDLICLPPKVAKSLGSISPMVLCYRIGNSVHLMDVNTLNVTEVTSHTYWRAPFQSLASSKQLVEYYVLDVEPCGPVRGKFVLADIQVARSQDVGRNDTTYFARSHLGAILNPGDSVMGYDIASSNFNSEAFDVLDHSSLPDVILVKKAYPSHRKKNKARSWGLRQLRKEEEDMAPRKQEQSKQQQDFEMFLRDLEEDPELRSTINIYKTSQGKPQDAGQAAEGEESDFEEEDFPEIMIDELQGGIDDDLEL</sequence>
<dbReference type="GO" id="GO:0005634">
    <property type="term" value="C:nucleus"/>
    <property type="evidence" value="ECO:0007669"/>
    <property type="project" value="UniProtKB-SubCell"/>
</dbReference>
<dbReference type="PANTHER" id="PTHR12746:SF2">
    <property type="entry name" value="60S RIBOSOMAL EXPORT PROTEIN NMD3"/>
    <property type="match status" value="1"/>
</dbReference>
<comment type="caution">
    <text evidence="12">The sequence shown here is derived from an EMBL/GenBank/DDBJ whole genome shotgun (WGS) entry which is preliminary data.</text>
</comment>
<evidence type="ECO:0000259" key="11">
    <source>
        <dbReference type="Pfam" id="PF21193"/>
    </source>
</evidence>
<reference evidence="12" key="1">
    <citation type="journal article" date="2020" name="Fungal Divers.">
        <title>Resolving the Mortierellaceae phylogeny through synthesis of multi-gene phylogenetics and phylogenomics.</title>
        <authorList>
            <person name="Vandepol N."/>
            <person name="Liber J."/>
            <person name="Desiro A."/>
            <person name="Na H."/>
            <person name="Kennedy M."/>
            <person name="Barry K."/>
            <person name="Grigoriev I.V."/>
            <person name="Miller A.N."/>
            <person name="O'Donnell K."/>
            <person name="Stajich J.E."/>
            <person name="Bonito G."/>
        </authorList>
    </citation>
    <scope>NUCLEOTIDE SEQUENCE</scope>
    <source>
        <strain evidence="12">KOD1015</strain>
    </source>
</reference>
<feature type="domain" description="60S ribosomal export protein NMD3 OB-fold" evidence="10">
    <location>
        <begin position="282"/>
        <end position="367"/>
    </location>
</feature>
<evidence type="ECO:0000256" key="2">
    <source>
        <dbReference type="ARBA" id="ARBA00017035"/>
    </source>
</evidence>
<comment type="similarity">
    <text evidence="1 7">Belongs to the NMD3 family.</text>
</comment>
<feature type="region of interest" description="Disordered" evidence="8">
    <location>
        <begin position="421"/>
        <end position="453"/>
    </location>
</feature>
<dbReference type="GO" id="GO:0043023">
    <property type="term" value="F:ribosomal large subunit binding"/>
    <property type="evidence" value="ECO:0007669"/>
    <property type="project" value="InterPro"/>
</dbReference>
<evidence type="ECO:0000313" key="12">
    <source>
        <dbReference type="EMBL" id="KAF9580351.1"/>
    </source>
</evidence>
<dbReference type="EMBL" id="JAABOA010002117">
    <property type="protein sequence ID" value="KAF9580351.1"/>
    <property type="molecule type" value="Genomic_DNA"/>
</dbReference>
<keyword evidence="6 7" id="KW-0539">Nucleus</keyword>
<evidence type="ECO:0000259" key="9">
    <source>
        <dbReference type="Pfam" id="PF04981"/>
    </source>
</evidence>
<feature type="domain" description="60S ribosomal export protein NMD3 SH3" evidence="11">
    <location>
        <begin position="218"/>
        <end position="265"/>
    </location>
</feature>
<dbReference type="GO" id="GO:0015031">
    <property type="term" value="P:protein transport"/>
    <property type="evidence" value="ECO:0007669"/>
    <property type="project" value="UniProtKB-KW"/>
</dbReference>
<keyword evidence="4 7" id="KW-0963">Cytoplasm</keyword>
<evidence type="ECO:0000256" key="6">
    <source>
        <dbReference type="ARBA" id="ARBA00023242"/>
    </source>
</evidence>
<accession>A0A9P6FSD5</accession>
<evidence type="ECO:0000256" key="8">
    <source>
        <dbReference type="SAM" id="MobiDB-lite"/>
    </source>
</evidence>
<evidence type="ECO:0000256" key="7">
    <source>
        <dbReference type="RuleBase" id="RU364108"/>
    </source>
</evidence>
<dbReference type="InterPro" id="IPR039768">
    <property type="entry name" value="Nmd3"/>
</dbReference>
<dbReference type="PANTHER" id="PTHR12746">
    <property type="entry name" value="NONSENSE-MEDIATED MRNA DECAY PROTEIN 3"/>
    <property type="match status" value="1"/>
</dbReference>